<dbReference type="Proteomes" id="UP001231915">
    <property type="component" value="Unassembled WGS sequence"/>
</dbReference>
<evidence type="ECO:0000313" key="2">
    <source>
        <dbReference type="EMBL" id="MDK2595368.1"/>
    </source>
</evidence>
<comment type="caution">
    <text evidence="2">The sequence shown here is derived from an EMBL/GenBank/DDBJ whole genome shotgun (WGS) entry which is preliminary data.</text>
</comment>
<name>A0ABT7EK22_9GAMM</name>
<keyword evidence="1" id="KW-1133">Transmembrane helix</keyword>
<dbReference type="EMBL" id="JASJUT010000003">
    <property type="protein sequence ID" value="MDK2595368.1"/>
    <property type="molecule type" value="Genomic_DNA"/>
</dbReference>
<sequence>MTNTNKMTKGTTNWDTRLFLIAGVFMLINTVCLWLRHFSGYQMSLLWAAIPAIIGLASGVLGILKLYPRVSIQAPLYARGGACFAYISSASLLIATIWIFISSVFGEGISDSRSFGFSLLIGSFMICMVISFIFNAAAFLVNRVTRSIGLLLLIPVVCWGAMLAVIVTQGFNAGLSLDFYTNGVIGCAFLLIAVVTAKKGCATMR</sequence>
<reference evidence="2 3" key="1">
    <citation type="submission" date="2023-05" db="EMBL/GenBank/DDBJ databases">
        <title>Pseudoalteromonas ardens sp. nov., Pseudoalteromonas obscura sp. nov., and Pseudoalteromonas umbrosa sp. nov., isolated from the coral Montipora capitata.</title>
        <authorList>
            <person name="Thomas E.M."/>
            <person name="Smith E.M."/>
            <person name="Papke E."/>
            <person name="Shlafstein M.D."/>
            <person name="Oline D.K."/>
            <person name="Videau P."/>
            <person name="Saw J.H."/>
            <person name="Strangman W.K."/>
            <person name="Ushijima B."/>
        </authorList>
    </citation>
    <scope>NUCLEOTIDE SEQUENCE [LARGE SCALE GENOMIC DNA]</scope>
    <source>
        <strain evidence="2 3">P94</strain>
    </source>
</reference>
<feature type="transmembrane region" description="Helical" evidence="1">
    <location>
        <begin position="179"/>
        <end position="197"/>
    </location>
</feature>
<feature type="transmembrane region" description="Helical" evidence="1">
    <location>
        <begin position="18"/>
        <end position="38"/>
    </location>
</feature>
<feature type="transmembrane region" description="Helical" evidence="1">
    <location>
        <begin position="148"/>
        <end position="167"/>
    </location>
</feature>
<evidence type="ECO:0000313" key="3">
    <source>
        <dbReference type="Proteomes" id="UP001231915"/>
    </source>
</evidence>
<feature type="transmembrane region" description="Helical" evidence="1">
    <location>
        <begin position="76"/>
        <end position="101"/>
    </location>
</feature>
<feature type="transmembrane region" description="Helical" evidence="1">
    <location>
        <begin position="121"/>
        <end position="141"/>
    </location>
</feature>
<feature type="transmembrane region" description="Helical" evidence="1">
    <location>
        <begin position="44"/>
        <end position="64"/>
    </location>
</feature>
<organism evidence="2 3">
    <name type="scientific">Pseudoalteromonas obscura</name>
    <dbReference type="NCBI Taxonomy" id="3048491"/>
    <lineage>
        <taxon>Bacteria</taxon>
        <taxon>Pseudomonadati</taxon>
        <taxon>Pseudomonadota</taxon>
        <taxon>Gammaproteobacteria</taxon>
        <taxon>Alteromonadales</taxon>
        <taxon>Pseudoalteromonadaceae</taxon>
        <taxon>Pseudoalteromonas</taxon>
    </lineage>
</organism>
<accession>A0ABT7EK22</accession>
<proteinExistence type="predicted"/>
<keyword evidence="3" id="KW-1185">Reference proteome</keyword>
<gene>
    <name evidence="2" type="ORF">QNM18_09960</name>
</gene>
<protein>
    <submittedName>
        <fullName evidence="2">Uncharacterized protein</fullName>
    </submittedName>
</protein>
<keyword evidence="1" id="KW-0812">Transmembrane</keyword>
<keyword evidence="1" id="KW-0472">Membrane</keyword>
<evidence type="ECO:0000256" key="1">
    <source>
        <dbReference type="SAM" id="Phobius"/>
    </source>
</evidence>
<dbReference type="RefSeq" id="WP_211010348.1">
    <property type="nucleotide sequence ID" value="NZ_JASJUT010000003.1"/>
</dbReference>